<dbReference type="Pfam" id="PF13392">
    <property type="entry name" value="HNH_3"/>
    <property type="match status" value="1"/>
</dbReference>
<dbReference type="InterPro" id="IPR003615">
    <property type="entry name" value="HNH_nuc"/>
</dbReference>
<evidence type="ECO:0000313" key="3">
    <source>
        <dbReference type="EMBL" id="SPF51194.1"/>
    </source>
</evidence>
<evidence type="ECO:0000259" key="1">
    <source>
        <dbReference type="Pfam" id="PF07463"/>
    </source>
</evidence>
<evidence type="ECO:0008006" key="5">
    <source>
        <dbReference type="Google" id="ProtNLM"/>
    </source>
</evidence>
<organism evidence="3 4">
    <name type="scientific">Candidatus Desulfosporosinus infrequens</name>
    <dbReference type="NCBI Taxonomy" id="2043169"/>
    <lineage>
        <taxon>Bacteria</taxon>
        <taxon>Bacillati</taxon>
        <taxon>Bacillota</taxon>
        <taxon>Clostridia</taxon>
        <taxon>Eubacteriales</taxon>
        <taxon>Desulfitobacteriaceae</taxon>
        <taxon>Desulfosporosinus</taxon>
    </lineage>
</organism>
<name>A0A2U3LH65_9FIRM</name>
<dbReference type="InterPro" id="IPR036388">
    <property type="entry name" value="WH-like_DNA-bd_sf"/>
</dbReference>
<proteinExistence type="predicted"/>
<dbReference type="AlphaFoldDB" id="A0A2U3LH65"/>
<dbReference type="InterPro" id="IPR010902">
    <property type="entry name" value="NUMOD4"/>
</dbReference>
<feature type="domain" description="HNH nuclease" evidence="2">
    <location>
        <begin position="59"/>
        <end position="100"/>
    </location>
</feature>
<dbReference type="Pfam" id="PF07463">
    <property type="entry name" value="NUMOD4"/>
    <property type="match status" value="1"/>
</dbReference>
<dbReference type="GO" id="GO:0016788">
    <property type="term" value="F:hydrolase activity, acting on ester bonds"/>
    <property type="evidence" value="ECO:0007669"/>
    <property type="project" value="InterPro"/>
</dbReference>
<dbReference type="Gene3D" id="1.10.10.10">
    <property type="entry name" value="Winged helix-like DNA-binding domain superfamily/Winged helix DNA-binding domain"/>
    <property type="match status" value="1"/>
</dbReference>
<protein>
    <recommendedName>
        <fullName evidence="5">HNH endonuclease</fullName>
    </recommendedName>
</protein>
<gene>
    <name evidence="3" type="ORF">SBF1_50078</name>
</gene>
<dbReference type="Gene3D" id="3.90.75.20">
    <property type="match status" value="1"/>
</dbReference>
<dbReference type="OrthoDB" id="6631788at2"/>
<evidence type="ECO:0000259" key="2">
    <source>
        <dbReference type="Pfam" id="PF13392"/>
    </source>
</evidence>
<reference evidence="4" key="1">
    <citation type="submission" date="2018-02" db="EMBL/GenBank/DDBJ databases">
        <authorList>
            <person name="Hausmann B."/>
        </authorList>
    </citation>
    <scope>NUCLEOTIDE SEQUENCE [LARGE SCALE GENOMIC DNA]</scope>
    <source>
        <strain evidence="4">Peat soil MAG SbF1</strain>
    </source>
</reference>
<dbReference type="Proteomes" id="UP000238916">
    <property type="component" value="Unassembled WGS sequence"/>
</dbReference>
<dbReference type="EMBL" id="OMOF01000445">
    <property type="protein sequence ID" value="SPF51194.1"/>
    <property type="molecule type" value="Genomic_DNA"/>
</dbReference>
<feature type="domain" description="NUMOD4" evidence="1">
    <location>
        <begin position="2"/>
        <end position="49"/>
    </location>
</feature>
<evidence type="ECO:0000313" key="4">
    <source>
        <dbReference type="Proteomes" id="UP000238916"/>
    </source>
</evidence>
<dbReference type="InterPro" id="IPR044925">
    <property type="entry name" value="His-Me_finger_sf"/>
</dbReference>
<accession>A0A2U3LH65</accession>
<dbReference type="SUPFAM" id="SSF54060">
    <property type="entry name" value="His-Me finger endonucleases"/>
    <property type="match status" value="1"/>
</dbReference>
<sequence>MELWKDIEGFEGVYQISTKGRLKSFKKLREGFILSNKNSKKDYLSVVLTHKGRVRYARIHKLVAEAFIANVNNKPQINHKDGNKQNNKVENLEWVSGSENVIHAISIHPNMLKGMNKYNKFIRPNAIQQYNLNGELLAEYPNAQEAFRLTGVCGRNILQVASETEYKPGLTRKQAGGFIWRFKERKGKVQCTSRLSVRHQGQMAMF</sequence>